<dbReference type="CDD" id="cd00075">
    <property type="entry name" value="HATPase"/>
    <property type="match status" value="1"/>
</dbReference>
<evidence type="ECO:0000256" key="10">
    <source>
        <dbReference type="ARBA" id="ARBA00023012"/>
    </source>
</evidence>
<comment type="caution">
    <text evidence="13">The sequence shown here is derived from an EMBL/GenBank/DDBJ whole genome shotgun (WGS) entry which is preliminary data.</text>
</comment>
<dbReference type="SUPFAM" id="SSF47384">
    <property type="entry name" value="Homodimeric domain of signal transducing histidine kinase"/>
    <property type="match status" value="1"/>
</dbReference>
<dbReference type="Proteomes" id="UP000391834">
    <property type="component" value="Unassembled WGS sequence"/>
</dbReference>
<keyword evidence="8" id="KW-0418">Kinase</keyword>
<dbReference type="AlphaFoldDB" id="A0A5M4AYA8"/>
<name>A0A5M4AYA8_9BACT</name>
<feature type="transmembrane region" description="Helical" evidence="11">
    <location>
        <begin position="303"/>
        <end position="322"/>
    </location>
</feature>
<dbReference type="InterPro" id="IPR004358">
    <property type="entry name" value="Sig_transdc_His_kin-like_C"/>
</dbReference>
<dbReference type="InterPro" id="IPR005467">
    <property type="entry name" value="His_kinase_dom"/>
</dbReference>
<reference evidence="13 14" key="1">
    <citation type="submission" date="2019-10" db="EMBL/GenBank/DDBJ databases">
        <title>Prolixibacter strains distinguished by the presence of nitrate reductase genes were adept at nitrate-dependent anaerobic corrosion of metallic iron and carbon steel.</title>
        <authorList>
            <person name="Iino T."/>
            <person name="Shono N."/>
            <person name="Ito K."/>
            <person name="Nakamura R."/>
            <person name="Sueoka K."/>
            <person name="Harayama S."/>
            <person name="Ohkuma M."/>
        </authorList>
    </citation>
    <scope>NUCLEOTIDE SEQUENCE [LARGE SCALE GENOMIC DNA]</scope>
    <source>
        <strain evidence="13 14">JCM 13498</strain>
    </source>
</reference>
<dbReference type="Pfam" id="PF21623">
    <property type="entry name" value="HK_sensor_dom_bact"/>
    <property type="match status" value="1"/>
</dbReference>
<protein>
    <recommendedName>
        <fullName evidence="3">histidine kinase</fullName>
        <ecNumber evidence="3">2.7.13.3</ecNumber>
    </recommendedName>
</protein>
<dbReference type="PANTHER" id="PTHR43711">
    <property type="entry name" value="TWO-COMPONENT HISTIDINE KINASE"/>
    <property type="match status" value="1"/>
</dbReference>
<comment type="subcellular location">
    <subcellularLocation>
        <location evidence="2">Cell membrane</location>
        <topology evidence="2">Multi-pass membrane protein</topology>
    </subcellularLocation>
</comment>
<dbReference type="InterPro" id="IPR029151">
    <property type="entry name" value="Sensor-like_sf"/>
</dbReference>
<dbReference type="InterPro" id="IPR050736">
    <property type="entry name" value="Sensor_HK_Regulatory"/>
</dbReference>
<keyword evidence="7 11" id="KW-0812">Transmembrane</keyword>
<dbReference type="InterPro" id="IPR036890">
    <property type="entry name" value="HATPase_C_sf"/>
</dbReference>
<gene>
    <name evidence="13" type="ORF">PbJCM13498_14760</name>
</gene>
<organism evidence="13 14">
    <name type="scientific">Prolixibacter bellariivorans</name>
    <dbReference type="NCBI Taxonomy" id="314319"/>
    <lineage>
        <taxon>Bacteria</taxon>
        <taxon>Pseudomonadati</taxon>
        <taxon>Bacteroidota</taxon>
        <taxon>Bacteroidia</taxon>
        <taxon>Marinilabiliales</taxon>
        <taxon>Prolixibacteraceae</taxon>
        <taxon>Prolixibacter</taxon>
    </lineage>
</organism>
<dbReference type="EMBL" id="BLAX01000001">
    <property type="protein sequence ID" value="GET32613.1"/>
    <property type="molecule type" value="Genomic_DNA"/>
</dbReference>
<evidence type="ECO:0000256" key="3">
    <source>
        <dbReference type="ARBA" id="ARBA00012438"/>
    </source>
</evidence>
<evidence type="ECO:0000256" key="8">
    <source>
        <dbReference type="ARBA" id="ARBA00022777"/>
    </source>
</evidence>
<dbReference type="Gene3D" id="1.10.287.130">
    <property type="match status" value="1"/>
</dbReference>
<keyword evidence="10" id="KW-0902">Two-component regulatory system</keyword>
<dbReference type="SMART" id="SM00387">
    <property type="entry name" value="HATPase_c"/>
    <property type="match status" value="1"/>
</dbReference>
<keyword evidence="5" id="KW-0597">Phosphoprotein</keyword>
<dbReference type="SUPFAM" id="SSF55874">
    <property type="entry name" value="ATPase domain of HSP90 chaperone/DNA topoisomerase II/histidine kinase"/>
    <property type="match status" value="1"/>
</dbReference>
<sequence>MFVGSTVWKKQEIIAIKLNQQRKVFTEKHLLEHELDEAVLDMQIMSSSQFFRRNFFGQFRLKTDQNLFLGLVQLLMDKKRSYDQVRYLDIHGKEIFRVNRNNGEVTVIPRKNLQDKSDRYYFKDAIKLKKGYIYISPFDLNVENQKIEKPFRPVVRICIPVYNEANEKVGVDVLNYDGSLLLKDLNEQSSIGIGENYLINHDGYFLMAPDTSMEWGFLFKEKKDLTIKKLFPNEYQRILQTEDGQFRSRRGLFTVCTAYPLKEIGDKEFTSYYPKDYSWKVISFVPRKMLSYGALLPVKTICYLYLLSLIIWLTAAYIYANVTYRKFQLHHQLVESEKKLQKAVETKDRFFSIISHDLKNVSGAMSQYLDYMNENQDSFSKEERSMHMKEVTIASNKHNKLLHEILDWSRLQQGKIDFHPVSVSVKELFDEQIALVDLALKNKELQVEMKSEPDLVVFADKGMLNTIFRNLIDNAIKFSYRNNRIELLAKANNDTVELTVRDFGMGMTKSDAQKVFDLTSRVQQRGTEKESGTGFGLKLVGELVHKNGGQIKVVSEQGKGSAFVVTLPAG</sequence>
<evidence type="ECO:0000256" key="7">
    <source>
        <dbReference type="ARBA" id="ARBA00022692"/>
    </source>
</evidence>
<keyword evidence="6" id="KW-0808">Transferase</keyword>
<dbReference type="SUPFAM" id="SSF103190">
    <property type="entry name" value="Sensory domain-like"/>
    <property type="match status" value="2"/>
</dbReference>
<evidence type="ECO:0000256" key="1">
    <source>
        <dbReference type="ARBA" id="ARBA00000085"/>
    </source>
</evidence>
<evidence type="ECO:0000256" key="9">
    <source>
        <dbReference type="ARBA" id="ARBA00022989"/>
    </source>
</evidence>
<accession>A0A5M4AYA8</accession>
<dbReference type="FunFam" id="3.30.565.10:FF:000006">
    <property type="entry name" value="Sensor histidine kinase WalK"/>
    <property type="match status" value="1"/>
</dbReference>
<dbReference type="GO" id="GO:0005886">
    <property type="term" value="C:plasma membrane"/>
    <property type="evidence" value="ECO:0007669"/>
    <property type="project" value="UniProtKB-SubCell"/>
</dbReference>
<evidence type="ECO:0000256" key="2">
    <source>
        <dbReference type="ARBA" id="ARBA00004651"/>
    </source>
</evidence>
<keyword evidence="4" id="KW-1003">Cell membrane</keyword>
<dbReference type="Pfam" id="PF02518">
    <property type="entry name" value="HATPase_c"/>
    <property type="match status" value="1"/>
</dbReference>
<evidence type="ECO:0000256" key="6">
    <source>
        <dbReference type="ARBA" id="ARBA00022679"/>
    </source>
</evidence>
<keyword evidence="14" id="KW-1185">Reference proteome</keyword>
<comment type="catalytic activity">
    <reaction evidence="1">
        <text>ATP + protein L-histidine = ADP + protein N-phospho-L-histidine.</text>
        <dbReference type="EC" id="2.7.13.3"/>
    </reaction>
</comment>
<dbReference type="InterPro" id="IPR048760">
    <property type="entry name" value="VP0354-like_sensor_dom"/>
</dbReference>
<dbReference type="InterPro" id="IPR036097">
    <property type="entry name" value="HisK_dim/P_sf"/>
</dbReference>
<evidence type="ECO:0000313" key="14">
    <source>
        <dbReference type="Proteomes" id="UP000391834"/>
    </source>
</evidence>
<dbReference type="PANTHER" id="PTHR43711:SF1">
    <property type="entry name" value="HISTIDINE KINASE 1"/>
    <property type="match status" value="1"/>
</dbReference>
<dbReference type="PROSITE" id="PS50109">
    <property type="entry name" value="HIS_KIN"/>
    <property type="match status" value="1"/>
</dbReference>
<evidence type="ECO:0000313" key="13">
    <source>
        <dbReference type="EMBL" id="GET32613.1"/>
    </source>
</evidence>
<dbReference type="PRINTS" id="PR00344">
    <property type="entry name" value="BCTRLSENSOR"/>
</dbReference>
<keyword evidence="9 11" id="KW-1133">Transmembrane helix</keyword>
<evidence type="ECO:0000256" key="11">
    <source>
        <dbReference type="SAM" id="Phobius"/>
    </source>
</evidence>
<dbReference type="Gene3D" id="3.30.565.10">
    <property type="entry name" value="Histidine kinase-like ATPase, C-terminal domain"/>
    <property type="match status" value="1"/>
</dbReference>
<evidence type="ECO:0000259" key="12">
    <source>
        <dbReference type="PROSITE" id="PS50109"/>
    </source>
</evidence>
<evidence type="ECO:0000256" key="5">
    <source>
        <dbReference type="ARBA" id="ARBA00022553"/>
    </source>
</evidence>
<dbReference type="InterPro" id="IPR003594">
    <property type="entry name" value="HATPase_dom"/>
</dbReference>
<dbReference type="GO" id="GO:0000155">
    <property type="term" value="F:phosphorelay sensor kinase activity"/>
    <property type="evidence" value="ECO:0007669"/>
    <property type="project" value="InterPro"/>
</dbReference>
<dbReference type="Gene3D" id="3.30.450.20">
    <property type="entry name" value="PAS domain"/>
    <property type="match status" value="2"/>
</dbReference>
<dbReference type="EC" id="2.7.13.3" evidence="3"/>
<dbReference type="CDD" id="cd00082">
    <property type="entry name" value="HisKA"/>
    <property type="match status" value="1"/>
</dbReference>
<dbReference type="InterPro" id="IPR003661">
    <property type="entry name" value="HisK_dim/P_dom"/>
</dbReference>
<proteinExistence type="predicted"/>
<keyword evidence="11" id="KW-0472">Membrane</keyword>
<feature type="domain" description="Histidine kinase" evidence="12">
    <location>
        <begin position="353"/>
        <end position="570"/>
    </location>
</feature>
<evidence type="ECO:0000256" key="4">
    <source>
        <dbReference type="ARBA" id="ARBA00022475"/>
    </source>
</evidence>